<evidence type="ECO:0000313" key="2">
    <source>
        <dbReference type="EMBL" id="CAF9930460.1"/>
    </source>
</evidence>
<evidence type="ECO:0000313" key="3">
    <source>
        <dbReference type="Proteomes" id="UP000664169"/>
    </source>
</evidence>
<organism evidence="2 3">
    <name type="scientific">Gomphillus americanus</name>
    <dbReference type="NCBI Taxonomy" id="1940652"/>
    <lineage>
        <taxon>Eukaryota</taxon>
        <taxon>Fungi</taxon>
        <taxon>Dikarya</taxon>
        <taxon>Ascomycota</taxon>
        <taxon>Pezizomycotina</taxon>
        <taxon>Lecanoromycetes</taxon>
        <taxon>OSLEUM clade</taxon>
        <taxon>Ostropomycetidae</taxon>
        <taxon>Ostropales</taxon>
        <taxon>Graphidaceae</taxon>
        <taxon>Gomphilloideae</taxon>
        <taxon>Gomphillus</taxon>
    </lineage>
</organism>
<dbReference type="EMBL" id="CAJPDQ010000035">
    <property type="protein sequence ID" value="CAF9930460.1"/>
    <property type="molecule type" value="Genomic_DNA"/>
</dbReference>
<comment type="caution">
    <text evidence="2">The sequence shown here is derived from an EMBL/GenBank/DDBJ whole genome shotgun (WGS) entry which is preliminary data.</text>
</comment>
<dbReference type="AlphaFoldDB" id="A0A8H3IRB3"/>
<feature type="coiled-coil region" evidence="1">
    <location>
        <begin position="112"/>
        <end position="192"/>
    </location>
</feature>
<evidence type="ECO:0000256" key="1">
    <source>
        <dbReference type="SAM" id="Coils"/>
    </source>
</evidence>
<keyword evidence="3" id="KW-1185">Reference proteome</keyword>
<accession>A0A8H3IRB3</accession>
<proteinExistence type="predicted"/>
<sequence length="342" mass="41067">MAGPNYYDEYGNQIIFNNNVRPGRWREPEPRQRYYRDQDYYYAPEAARGRHHRGSTSERPQQIIINNENFIDEHQPEVIERPRSSNTQRVYVQEQQIVKVRSKSPAELSYETRRALEELERLKREKDHEELVQKMEKDFRLKEAKAHEDAEAKREEEKRLKKLAVEEWQAAEDKKKKEAKEKEAEKEKIGKEYMRQQLRKDGYTEEEIEQMMTAKQEKKRDRSPSVVSTQIVIGSRPTFLKVHKDHIDPITLDHYKIKWKWADTDYIFITETITEADQDVLFEHTKKLKEKKLIKFAEVETITVNKIAKDRNGRLLMVRKKEDKRERSKSPAIVKRKYYLDG</sequence>
<dbReference type="OrthoDB" id="6133115at2759"/>
<protein>
    <submittedName>
        <fullName evidence="2">Uncharacterized protein</fullName>
    </submittedName>
</protein>
<keyword evidence="1" id="KW-0175">Coiled coil</keyword>
<name>A0A8H3IRB3_9LECA</name>
<gene>
    <name evidence="2" type="ORF">GOMPHAMPRED_005660</name>
</gene>
<reference evidence="2" key="1">
    <citation type="submission" date="2021-03" db="EMBL/GenBank/DDBJ databases">
        <authorList>
            <person name="Tagirdzhanova G."/>
        </authorList>
    </citation>
    <scope>NUCLEOTIDE SEQUENCE</scope>
</reference>
<dbReference type="Proteomes" id="UP000664169">
    <property type="component" value="Unassembled WGS sequence"/>
</dbReference>